<comment type="caution">
    <text evidence="1">The sequence shown here is derived from an EMBL/GenBank/DDBJ whole genome shotgun (WGS) entry which is preliminary data.</text>
</comment>
<evidence type="ECO:0000313" key="2">
    <source>
        <dbReference type="Proteomes" id="UP000029628"/>
    </source>
</evidence>
<proteinExistence type="predicted"/>
<accession>A0A096ALI3</accession>
<evidence type="ECO:0000313" key="1">
    <source>
        <dbReference type="EMBL" id="KGF47938.1"/>
    </source>
</evidence>
<name>A0A096ALI3_9FIRM</name>
<dbReference type="EMBL" id="JRNT01000006">
    <property type="protein sequence ID" value="KGF47938.1"/>
    <property type="molecule type" value="Genomic_DNA"/>
</dbReference>
<reference evidence="1 2" key="1">
    <citation type="submission" date="2014-07" db="EMBL/GenBank/DDBJ databases">
        <authorList>
            <person name="McCorrison J."/>
            <person name="Sanka R."/>
            <person name="Torralba M."/>
            <person name="Gillis M."/>
            <person name="Haft D.H."/>
            <person name="Methe B."/>
            <person name="Sutton G."/>
            <person name="Nelson K.E."/>
        </authorList>
    </citation>
    <scope>NUCLEOTIDE SEQUENCE [LARGE SCALE GENOMIC DNA]</scope>
    <source>
        <strain evidence="1 2">DNF00314</strain>
    </source>
</reference>
<organism evidence="1 2">
    <name type="scientific">Veillonella montpellierensis DNF00314</name>
    <dbReference type="NCBI Taxonomy" id="1401067"/>
    <lineage>
        <taxon>Bacteria</taxon>
        <taxon>Bacillati</taxon>
        <taxon>Bacillota</taxon>
        <taxon>Negativicutes</taxon>
        <taxon>Veillonellales</taxon>
        <taxon>Veillonellaceae</taxon>
        <taxon>Veillonella</taxon>
    </lineage>
</organism>
<dbReference type="Proteomes" id="UP000029628">
    <property type="component" value="Unassembled WGS sequence"/>
</dbReference>
<keyword evidence="2" id="KW-1185">Reference proteome</keyword>
<protein>
    <submittedName>
        <fullName evidence="1">Uncharacterized protein</fullName>
    </submittedName>
</protein>
<gene>
    <name evidence="1" type="ORF">HMPREF0872_02285</name>
</gene>
<dbReference type="RefSeq" id="WP_038151501.1">
    <property type="nucleotide sequence ID" value="NZ_JRNT01000006.1"/>
</dbReference>
<dbReference type="AlphaFoldDB" id="A0A096ALI3"/>
<sequence length="113" mass="13283">MIESYENITQAMAIKELALNSKEAKFIVDALRQKEDYEGICGRVRDIIDTNHVQVVRIEDHKEYMDVEIIGTLREYLELVDVLEKELMIVRVKPQQFTYNQGYLHITFHVVVV</sequence>